<feature type="compositionally biased region" description="Polar residues" evidence="1">
    <location>
        <begin position="188"/>
        <end position="216"/>
    </location>
</feature>
<evidence type="ECO:0000256" key="1">
    <source>
        <dbReference type="SAM" id="MobiDB-lite"/>
    </source>
</evidence>
<gene>
    <name evidence="2" type="ORF">B0A52_00007</name>
</gene>
<name>A0A438NIU0_EXOME</name>
<dbReference type="Proteomes" id="UP000288859">
    <property type="component" value="Unassembled WGS sequence"/>
</dbReference>
<feature type="compositionally biased region" description="Low complexity" evidence="1">
    <location>
        <begin position="119"/>
        <end position="135"/>
    </location>
</feature>
<feature type="compositionally biased region" description="Polar residues" evidence="1">
    <location>
        <begin position="240"/>
        <end position="252"/>
    </location>
</feature>
<evidence type="ECO:0008006" key="4">
    <source>
        <dbReference type="Google" id="ProtNLM"/>
    </source>
</evidence>
<feature type="region of interest" description="Disordered" evidence="1">
    <location>
        <begin position="183"/>
        <end position="254"/>
    </location>
</feature>
<dbReference type="VEuPathDB" id="FungiDB:PV10_01943"/>
<protein>
    <recommendedName>
        <fullName evidence="4">Transcription factor domain-containing protein</fullName>
    </recommendedName>
</protein>
<dbReference type="AlphaFoldDB" id="A0A438NIU0"/>
<comment type="caution">
    <text evidence="2">The sequence shown here is derived from an EMBL/GenBank/DDBJ whole genome shotgun (WGS) entry which is preliminary data.</text>
</comment>
<organism evidence="2 3">
    <name type="scientific">Exophiala mesophila</name>
    <name type="common">Black yeast-like fungus</name>
    <dbReference type="NCBI Taxonomy" id="212818"/>
    <lineage>
        <taxon>Eukaryota</taxon>
        <taxon>Fungi</taxon>
        <taxon>Dikarya</taxon>
        <taxon>Ascomycota</taxon>
        <taxon>Pezizomycotina</taxon>
        <taxon>Eurotiomycetes</taxon>
        <taxon>Chaetothyriomycetidae</taxon>
        <taxon>Chaetothyriales</taxon>
        <taxon>Herpotrichiellaceae</taxon>
        <taxon>Exophiala</taxon>
    </lineage>
</organism>
<feature type="region of interest" description="Disordered" evidence="1">
    <location>
        <begin position="113"/>
        <end position="135"/>
    </location>
</feature>
<evidence type="ECO:0000313" key="2">
    <source>
        <dbReference type="EMBL" id="RVX75651.1"/>
    </source>
</evidence>
<proteinExistence type="predicted"/>
<accession>A0A438NIU0</accession>
<evidence type="ECO:0000313" key="3">
    <source>
        <dbReference type="Proteomes" id="UP000288859"/>
    </source>
</evidence>
<reference evidence="2 3" key="1">
    <citation type="submission" date="2017-03" db="EMBL/GenBank/DDBJ databases">
        <title>Genomes of endolithic fungi from Antarctica.</title>
        <authorList>
            <person name="Coleine C."/>
            <person name="Masonjones S."/>
            <person name="Stajich J.E."/>
        </authorList>
    </citation>
    <scope>NUCLEOTIDE SEQUENCE [LARGE SCALE GENOMIC DNA]</scope>
    <source>
        <strain evidence="2 3">CCFEE 6314</strain>
    </source>
</reference>
<sequence>MLGGIGSSRRLLRTYGADNFGLSQLGGTSAWLLGGLSAKDACSPITKDFGGKKNDASSAQADALILHLARPLGTEERKTTFIVTTASAQGAWYPEKKAALSLINSHVANRKARLVNQRRGNSGASSSSTRPPSEASILQSLLDSTNDTLVTRHAEAPEASDTEQNLQVSWTFEELNDIFGAQEPSALPATSTPVITGESRSNRGSTSVSQPETTISGPRDDRPTVNRDAVLANNWRDRSFQPTRPEVNSQSVPELRFEGSGSRLPYRVARLSPDGKFSGNASPSTPGIRPPSQLLYDSTIFAHIETLLDPRTQIAAGEVSVYEQQLLHFFHTEGRQILFGTAAVPAYCPALHALSRGILQRSPAYLETHIAIAEHILCNLRSINLTANFFRRRADAYKTVADMILRDDADVDDQLCGLLCLQLAEHATGRPDLQAVHLKAMHQLVHRHGGMKTFFGPHTHATSMIEPAIYATHYTLAKFEALPGEDVFQEIESNFIRHLRQIRVWTLHVQGLEVEAPLIPAPTTQEFSKNKSGLVEITAYLHSATDEYLRNSDAPYHQAAGIFSLLFNVCITFAATELDIASTTSFLKSLQVAMQESLRATDFQSDITRTERPKGCNGLHSYVLAGVIAQLRLRLASIAGHSGTWNVHQREVEISEACINTMKIFPSLSYGTRLKLSRGLLRSISVVGQRTLAEYFGDADLDDLHHELSRMPP</sequence>
<dbReference type="EMBL" id="NAJM01000001">
    <property type="protein sequence ID" value="RVX75651.1"/>
    <property type="molecule type" value="Genomic_DNA"/>
</dbReference>
<dbReference type="OrthoDB" id="4114642at2759"/>